<evidence type="ECO:0000313" key="1">
    <source>
        <dbReference type="EMBL" id="MBW0565497.1"/>
    </source>
</evidence>
<proteinExistence type="predicted"/>
<dbReference type="EMBL" id="AVOT02077544">
    <property type="protein sequence ID" value="MBW0565497.1"/>
    <property type="molecule type" value="Genomic_DNA"/>
</dbReference>
<comment type="caution">
    <text evidence="1">The sequence shown here is derived from an EMBL/GenBank/DDBJ whole genome shotgun (WGS) entry which is preliminary data.</text>
</comment>
<keyword evidence="2" id="KW-1185">Reference proteome</keyword>
<reference evidence="1" key="1">
    <citation type="submission" date="2021-03" db="EMBL/GenBank/DDBJ databases">
        <title>Draft genome sequence of rust myrtle Austropuccinia psidii MF-1, a brazilian biotype.</title>
        <authorList>
            <person name="Quecine M.C."/>
            <person name="Pachon D.M.R."/>
            <person name="Bonatelli M.L."/>
            <person name="Correr F.H."/>
            <person name="Franceschini L.M."/>
            <person name="Leite T.F."/>
            <person name="Margarido G.R.A."/>
            <person name="Almeida C.A."/>
            <person name="Ferrarezi J.A."/>
            <person name="Labate C.A."/>
        </authorList>
    </citation>
    <scope>NUCLEOTIDE SEQUENCE</scope>
    <source>
        <strain evidence="1">MF-1</strain>
    </source>
</reference>
<organism evidence="1 2">
    <name type="scientific">Austropuccinia psidii MF-1</name>
    <dbReference type="NCBI Taxonomy" id="1389203"/>
    <lineage>
        <taxon>Eukaryota</taxon>
        <taxon>Fungi</taxon>
        <taxon>Dikarya</taxon>
        <taxon>Basidiomycota</taxon>
        <taxon>Pucciniomycotina</taxon>
        <taxon>Pucciniomycetes</taxon>
        <taxon>Pucciniales</taxon>
        <taxon>Sphaerophragmiaceae</taxon>
        <taxon>Austropuccinia</taxon>
    </lineage>
</organism>
<gene>
    <name evidence="1" type="ORF">O181_105212</name>
</gene>
<dbReference type="AlphaFoldDB" id="A0A9Q3JN46"/>
<evidence type="ECO:0000313" key="2">
    <source>
        <dbReference type="Proteomes" id="UP000765509"/>
    </source>
</evidence>
<name>A0A9Q3JN46_9BASI</name>
<dbReference type="Proteomes" id="UP000765509">
    <property type="component" value="Unassembled WGS sequence"/>
</dbReference>
<accession>A0A9Q3JN46</accession>
<sequence>MSYLTQTIQQQSGTSSNLCYSIILCPPTSAGQVFSITVPLENLLINKDISNSFSKSLAIQTMPYGFTLALPPSFQYHRDSDCIELLIIASIQDSSTKRLCACTKAERQAGRPTQLIAYAVNNTGTQSSKELWPHRELTAALDLGLTTGYFQINCLDCKTKHTMLKDLDDNCTHFLGLDASNQDGKLKTSVETIKIQTLINLKGFEDHASANPNEYSTFQKPNLFVHIS</sequence>
<protein>
    <submittedName>
        <fullName evidence="1">Uncharacterized protein</fullName>
    </submittedName>
</protein>